<feature type="region of interest" description="Disordered" evidence="1">
    <location>
        <begin position="78"/>
        <end position="118"/>
    </location>
</feature>
<feature type="compositionally biased region" description="Polar residues" evidence="1">
    <location>
        <begin position="90"/>
        <end position="118"/>
    </location>
</feature>
<name>A0A7S3YMZ6_9EUKA</name>
<evidence type="ECO:0000256" key="1">
    <source>
        <dbReference type="SAM" id="MobiDB-lite"/>
    </source>
</evidence>
<proteinExistence type="predicted"/>
<protein>
    <submittedName>
        <fullName evidence="2">Uncharacterized protein</fullName>
    </submittedName>
</protein>
<evidence type="ECO:0000313" key="2">
    <source>
        <dbReference type="EMBL" id="CAE0656646.1"/>
    </source>
</evidence>
<sequence length="118" mass="13706">MDGKISRNWAQPGLEVGCFLEKLNYRLVLVRPLRSNASARFIEQDVIMGFPCRPVAVTCRVRACVRVCVCVREREREKTHRDTHQHRARAQTQPTHRTRTQLANTGHTNHTHSIQTHR</sequence>
<organism evidence="2">
    <name type="scientific">Lotharella globosa</name>
    <dbReference type="NCBI Taxonomy" id="91324"/>
    <lineage>
        <taxon>Eukaryota</taxon>
        <taxon>Sar</taxon>
        <taxon>Rhizaria</taxon>
        <taxon>Cercozoa</taxon>
        <taxon>Chlorarachniophyceae</taxon>
        <taxon>Lotharella</taxon>
    </lineage>
</organism>
<reference evidence="2" key="1">
    <citation type="submission" date="2021-01" db="EMBL/GenBank/DDBJ databases">
        <authorList>
            <person name="Corre E."/>
            <person name="Pelletier E."/>
            <person name="Niang G."/>
            <person name="Scheremetjew M."/>
            <person name="Finn R."/>
            <person name="Kale V."/>
            <person name="Holt S."/>
            <person name="Cochrane G."/>
            <person name="Meng A."/>
            <person name="Brown T."/>
            <person name="Cohen L."/>
        </authorList>
    </citation>
    <scope>NUCLEOTIDE SEQUENCE</scope>
    <source>
        <strain evidence="2">CCCM811</strain>
    </source>
</reference>
<accession>A0A7S3YMZ6</accession>
<gene>
    <name evidence="2" type="ORF">LGLO00237_LOCUS8305</name>
</gene>
<dbReference type="AlphaFoldDB" id="A0A7S3YMZ6"/>
<dbReference type="EMBL" id="HBIV01011103">
    <property type="protein sequence ID" value="CAE0656646.1"/>
    <property type="molecule type" value="Transcribed_RNA"/>
</dbReference>